<evidence type="ECO:0000256" key="11">
    <source>
        <dbReference type="RuleBase" id="RU003826"/>
    </source>
</evidence>
<dbReference type="GO" id="GO:0009229">
    <property type="term" value="P:thiamine diphosphate biosynthetic process"/>
    <property type="evidence" value="ECO:0007669"/>
    <property type="project" value="UniProtKB-UniRule"/>
</dbReference>
<dbReference type="GO" id="GO:0005737">
    <property type="term" value="C:cytoplasm"/>
    <property type="evidence" value="ECO:0007669"/>
    <property type="project" value="TreeGrafter"/>
</dbReference>
<accession>A0A1B8Q7Q9</accession>
<comment type="caution">
    <text evidence="10">Lacks conserved residue(s) required for the propagation of feature annotation.</text>
</comment>
<feature type="binding site" evidence="10">
    <location>
        <begin position="148"/>
        <end position="150"/>
    </location>
    <ligand>
        <name>2-[(2R,5Z)-2-carboxy-4-methylthiazol-5(2H)-ylidene]ethyl phosphate</name>
        <dbReference type="ChEBI" id="CHEBI:62899"/>
    </ligand>
</feature>
<name>A0A1B8Q7Q9_MORLA</name>
<evidence type="ECO:0000256" key="1">
    <source>
        <dbReference type="ARBA" id="ARBA00003814"/>
    </source>
</evidence>
<dbReference type="GO" id="GO:0000287">
    <property type="term" value="F:magnesium ion binding"/>
    <property type="evidence" value="ECO:0007669"/>
    <property type="project" value="UniProtKB-UniRule"/>
</dbReference>
<protein>
    <recommendedName>
        <fullName evidence="10">Thiamine-phosphate synthase</fullName>
        <shortName evidence="10">TP synthase</shortName>
        <shortName evidence="10">TPS</shortName>
        <ecNumber evidence="10">2.5.1.3</ecNumber>
    </recommendedName>
    <alternativeName>
        <fullName evidence="10">Thiamine-phosphate pyrophosphorylase</fullName>
        <shortName evidence="10">TMP pyrophosphorylase</shortName>
        <shortName evidence="10">TMP-PPase</shortName>
    </alternativeName>
</protein>
<evidence type="ECO:0000256" key="9">
    <source>
        <dbReference type="ARBA" id="ARBA00047883"/>
    </source>
</evidence>
<evidence type="ECO:0000256" key="4">
    <source>
        <dbReference type="ARBA" id="ARBA00022723"/>
    </source>
</evidence>
<comment type="catalytic activity">
    <reaction evidence="8 10 11">
        <text>2-(2-carboxy-4-methylthiazol-5-yl)ethyl phosphate + 4-amino-2-methyl-5-(diphosphooxymethyl)pyrimidine + 2 H(+) = thiamine phosphate + CO2 + diphosphate</text>
        <dbReference type="Rhea" id="RHEA:47848"/>
        <dbReference type="ChEBI" id="CHEBI:15378"/>
        <dbReference type="ChEBI" id="CHEBI:16526"/>
        <dbReference type="ChEBI" id="CHEBI:33019"/>
        <dbReference type="ChEBI" id="CHEBI:37575"/>
        <dbReference type="ChEBI" id="CHEBI:57841"/>
        <dbReference type="ChEBI" id="CHEBI:62890"/>
        <dbReference type="EC" id="2.5.1.3"/>
    </reaction>
</comment>
<dbReference type="PANTHER" id="PTHR20857:SF15">
    <property type="entry name" value="THIAMINE-PHOSPHATE SYNTHASE"/>
    <property type="match status" value="1"/>
</dbReference>
<dbReference type="InterPro" id="IPR034291">
    <property type="entry name" value="TMP_synthase"/>
</dbReference>
<comment type="catalytic activity">
    <reaction evidence="9 10 11">
        <text>2-[(2R,5Z)-2-carboxy-4-methylthiazol-5(2H)-ylidene]ethyl phosphate + 4-amino-2-methyl-5-(diphosphooxymethyl)pyrimidine + 2 H(+) = thiamine phosphate + CO2 + diphosphate</text>
        <dbReference type="Rhea" id="RHEA:47844"/>
        <dbReference type="ChEBI" id="CHEBI:15378"/>
        <dbReference type="ChEBI" id="CHEBI:16526"/>
        <dbReference type="ChEBI" id="CHEBI:33019"/>
        <dbReference type="ChEBI" id="CHEBI:37575"/>
        <dbReference type="ChEBI" id="CHEBI:57841"/>
        <dbReference type="ChEBI" id="CHEBI:62899"/>
        <dbReference type="EC" id="2.5.1.3"/>
    </reaction>
</comment>
<evidence type="ECO:0000256" key="2">
    <source>
        <dbReference type="ARBA" id="ARBA00005165"/>
    </source>
</evidence>
<keyword evidence="5 10" id="KW-0460">Magnesium</keyword>
<dbReference type="EC" id="2.5.1.3" evidence="10"/>
<evidence type="ECO:0000256" key="3">
    <source>
        <dbReference type="ARBA" id="ARBA00022679"/>
    </source>
</evidence>
<comment type="caution">
    <text evidence="14">The sequence shown here is derived from an EMBL/GenBank/DDBJ whole genome shotgun (WGS) entry which is preliminary data.</text>
</comment>
<dbReference type="AlphaFoldDB" id="A0A1B8Q7Q9"/>
<comment type="pathway">
    <text evidence="2 10 12">Cofactor biosynthesis; thiamine diphosphate biosynthesis; thiamine phosphate from 4-amino-2-methyl-5-diphosphomethylpyrimidine and 4-methyl-5-(2-phosphoethyl)-thiazole: step 1/1.</text>
</comment>
<evidence type="ECO:0000313" key="14">
    <source>
        <dbReference type="EMBL" id="OBX65807.1"/>
    </source>
</evidence>
<feature type="binding site" evidence="10">
    <location>
        <position position="151"/>
    </location>
    <ligand>
        <name>4-amino-2-methyl-5-(diphosphooxymethyl)pyrimidine</name>
        <dbReference type="ChEBI" id="CHEBI:57841"/>
    </ligand>
</feature>
<dbReference type="SUPFAM" id="SSF51391">
    <property type="entry name" value="Thiamin phosphate synthase"/>
    <property type="match status" value="1"/>
</dbReference>
<sequence length="219" mass="23112">MFDKSTLSVYFVAGTQDCTHRDEPTPEQRLLAVLENALQAGITCYQFREKGDNALTCPDKIKKLALDCQALCRQYGVPFVINNDVHLCLDIGADGVHVGQADMDIFDVARLCRGRAFVGLSHSSLDEIRVSVGHDLADYLAIGAVFDTRSKADAGCAVGVDMVGQVRAMIGKRPLVAIGGIDTTNASLVRANGADGVACVSVIARADDMGAVVGALKGA</sequence>
<dbReference type="Gene3D" id="3.20.20.70">
    <property type="entry name" value="Aldolase class I"/>
    <property type="match status" value="1"/>
</dbReference>
<feature type="binding site" evidence="10">
    <location>
        <position position="180"/>
    </location>
    <ligand>
        <name>2-[(2R,5Z)-2-carboxy-4-methylthiazol-5(2H)-ylidene]ethyl phosphate</name>
        <dbReference type="ChEBI" id="CHEBI:62899"/>
    </ligand>
</feature>
<dbReference type="Proteomes" id="UP000092607">
    <property type="component" value="Unassembled WGS sequence"/>
</dbReference>
<evidence type="ECO:0000313" key="15">
    <source>
        <dbReference type="Proteomes" id="UP000092607"/>
    </source>
</evidence>
<comment type="similarity">
    <text evidence="10 11">Belongs to the thiamine-phosphate synthase family.</text>
</comment>
<comment type="catalytic activity">
    <reaction evidence="7 10 11">
        <text>4-methyl-5-(2-phosphooxyethyl)-thiazole + 4-amino-2-methyl-5-(diphosphooxymethyl)pyrimidine + H(+) = thiamine phosphate + diphosphate</text>
        <dbReference type="Rhea" id="RHEA:22328"/>
        <dbReference type="ChEBI" id="CHEBI:15378"/>
        <dbReference type="ChEBI" id="CHEBI:33019"/>
        <dbReference type="ChEBI" id="CHEBI:37575"/>
        <dbReference type="ChEBI" id="CHEBI:57841"/>
        <dbReference type="ChEBI" id="CHEBI:58296"/>
        <dbReference type="EC" id="2.5.1.3"/>
    </reaction>
</comment>
<dbReference type="FunFam" id="3.20.20.70:FF:000096">
    <property type="entry name" value="Thiamine-phosphate synthase"/>
    <property type="match status" value="1"/>
</dbReference>
<keyword evidence="4 10" id="KW-0479">Metal-binding</keyword>
<feature type="binding site" evidence="10">
    <location>
        <begin position="200"/>
        <end position="201"/>
    </location>
    <ligand>
        <name>2-[(2R,5Z)-2-carboxy-4-methylthiazol-5(2H)-ylidene]ethyl phosphate</name>
        <dbReference type="ChEBI" id="CHEBI:62899"/>
    </ligand>
</feature>
<dbReference type="InterPro" id="IPR036206">
    <property type="entry name" value="ThiamineP_synth_sf"/>
</dbReference>
<dbReference type="InterPro" id="IPR022998">
    <property type="entry name" value="ThiamineP_synth_TenI"/>
</dbReference>
<dbReference type="EMBL" id="LZMS01000030">
    <property type="protein sequence ID" value="OBX65807.1"/>
    <property type="molecule type" value="Genomic_DNA"/>
</dbReference>
<evidence type="ECO:0000256" key="10">
    <source>
        <dbReference type="HAMAP-Rule" id="MF_00097"/>
    </source>
</evidence>
<dbReference type="InterPro" id="IPR013785">
    <property type="entry name" value="Aldolase_TIM"/>
</dbReference>
<feature type="binding site" evidence="10">
    <location>
        <position position="102"/>
    </location>
    <ligand>
        <name>Mg(2+)</name>
        <dbReference type="ChEBI" id="CHEBI:18420"/>
    </ligand>
</feature>
<feature type="binding site" evidence="10">
    <location>
        <position position="121"/>
    </location>
    <ligand>
        <name>4-amino-2-methyl-5-(diphosphooxymethyl)pyrimidine</name>
        <dbReference type="ChEBI" id="CHEBI:57841"/>
    </ligand>
</feature>
<feature type="binding site" evidence="10">
    <location>
        <begin position="46"/>
        <end position="50"/>
    </location>
    <ligand>
        <name>4-amino-2-methyl-5-(diphosphooxymethyl)pyrimidine</name>
        <dbReference type="ChEBI" id="CHEBI:57841"/>
    </ligand>
</feature>
<proteinExistence type="inferred from homology"/>
<evidence type="ECO:0000256" key="6">
    <source>
        <dbReference type="ARBA" id="ARBA00022977"/>
    </source>
</evidence>
<dbReference type="NCBIfam" id="TIGR00693">
    <property type="entry name" value="thiE"/>
    <property type="match status" value="1"/>
</dbReference>
<comment type="cofactor">
    <cofactor evidence="10">
        <name>Mg(2+)</name>
        <dbReference type="ChEBI" id="CHEBI:18420"/>
    </cofactor>
    <text evidence="10">Binds 1 Mg(2+) ion per subunit.</text>
</comment>
<keyword evidence="3 10" id="KW-0808">Transferase</keyword>
<feature type="domain" description="Thiamine phosphate synthase/TenI" evidence="13">
    <location>
        <begin position="10"/>
        <end position="203"/>
    </location>
</feature>
<dbReference type="UniPathway" id="UPA00060">
    <property type="reaction ID" value="UER00141"/>
</dbReference>
<dbReference type="RefSeq" id="WP_065254927.1">
    <property type="nucleotide sequence ID" value="NZ_JARDJM010000103.1"/>
</dbReference>
<reference evidence="14 15" key="1">
    <citation type="submission" date="2016-06" db="EMBL/GenBank/DDBJ databases">
        <title>Draft genome of Moraxella lacunata CCUG 57757A.</title>
        <authorList>
            <person name="Salva-Serra F."/>
            <person name="Engstrom-Jakobsson H."/>
            <person name="Thorell K."/>
            <person name="Gonzales-Siles L."/>
            <person name="Karlsson R."/>
            <person name="Boulund F."/>
            <person name="Engstrand L."/>
            <person name="Kristiansson E."/>
            <person name="Moore E."/>
        </authorList>
    </citation>
    <scope>NUCLEOTIDE SEQUENCE [LARGE SCALE GENOMIC DNA]</scope>
    <source>
        <strain evidence="14 15">CCUG 57757A</strain>
    </source>
</reference>
<dbReference type="OrthoDB" id="9789949at2"/>
<dbReference type="GO" id="GO:0004789">
    <property type="term" value="F:thiamine-phosphate diphosphorylase activity"/>
    <property type="evidence" value="ECO:0007669"/>
    <property type="project" value="UniProtKB-UniRule"/>
</dbReference>
<gene>
    <name evidence="10" type="primary">thiE</name>
    <name evidence="14" type="ORF">A9309_12750</name>
</gene>
<dbReference type="CDD" id="cd00564">
    <property type="entry name" value="TMP_TenI"/>
    <property type="match status" value="1"/>
</dbReference>
<dbReference type="GO" id="GO:0009228">
    <property type="term" value="P:thiamine biosynthetic process"/>
    <property type="evidence" value="ECO:0007669"/>
    <property type="project" value="UniProtKB-KW"/>
</dbReference>
<evidence type="ECO:0000256" key="12">
    <source>
        <dbReference type="RuleBase" id="RU004253"/>
    </source>
</evidence>
<organism evidence="14 15">
    <name type="scientific">Moraxella lacunata</name>
    <dbReference type="NCBI Taxonomy" id="477"/>
    <lineage>
        <taxon>Bacteria</taxon>
        <taxon>Pseudomonadati</taxon>
        <taxon>Pseudomonadota</taxon>
        <taxon>Gammaproteobacteria</taxon>
        <taxon>Moraxellales</taxon>
        <taxon>Moraxellaceae</taxon>
        <taxon>Moraxella</taxon>
    </lineage>
</organism>
<dbReference type="HAMAP" id="MF_00097">
    <property type="entry name" value="TMP_synthase"/>
    <property type="match status" value="1"/>
</dbReference>
<evidence type="ECO:0000256" key="7">
    <source>
        <dbReference type="ARBA" id="ARBA00047334"/>
    </source>
</evidence>
<dbReference type="PANTHER" id="PTHR20857">
    <property type="entry name" value="THIAMINE-PHOSPHATE PYROPHOSPHORYLASE"/>
    <property type="match status" value="1"/>
</dbReference>
<evidence type="ECO:0000256" key="5">
    <source>
        <dbReference type="ARBA" id="ARBA00022842"/>
    </source>
</evidence>
<comment type="function">
    <text evidence="1 10">Condenses 4-methyl-5-(beta-hydroxyethyl)thiazole monophosphate (THZ-P) and 2-methyl-4-amino-5-hydroxymethyl pyrimidine pyrophosphate (HMP-PP) to form thiamine monophosphate (TMP).</text>
</comment>
<evidence type="ECO:0000259" key="13">
    <source>
        <dbReference type="Pfam" id="PF02581"/>
    </source>
</evidence>
<keyword evidence="6 10" id="KW-0784">Thiamine biosynthesis</keyword>
<feature type="binding site" evidence="10">
    <location>
        <position position="82"/>
    </location>
    <ligand>
        <name>4-amino-2-methyl-5-(diphosphooxymethyl)pyrimidine</name>
        <dbReference type="ChEBI" id="CHEBI:57841"/>
    </ligand>
</feature>
<dbReference type="Pfam" id="PF02581">
    <property type="entry name" value="TMP-TENI"/>
    <property type="match status" value="1"/>
</dbReference>
<evidence type="ECO:0000256" key="8">
    <source>
        <dbReference type="ARBA" id="ARBA00047851"/>
    </source>
</evidence>